<dbReference type="Pfam" id="PF05690">
    <property type="entry name" value="ThiG"/>
    <property type="match status" value="1"/>
</dbReference>
<evidence type="ECO:0000256" key="7">
    <source>
        <dbReference type="ARBA" id="ARBA00049897"/>
    </source>
</evidence>
<dbReference type="PATRIC" id="fig|29422.6.peg.2814"/>
<feature type="active site" description="Schiff-base intermediate with DXP" evidence="8">
    <location>
        <position position="96"/>
    </location>
</feature>
<comment type="function">
    <text evidence="1 8">Catalyzes the rearrangement of 1-deoxy-D-xylulose 5-phosphate (DXP) to produce the thiazole phosphate moiety of thiamine. Sulfur is provided by the thiocarboxylate moiety of the carrier protein ThiS. In vitro, sulfur can be provided by H(2)S.</text>
</comment>
<feature type="domain" description="Thiazole synthase ThiG" evidence="9">
    <location>
        <begin position="4"/>
        <end position="249"/>
    </location>
</feature>
<dbReference type="GO" id="GO:0005737">
    <property type="term" value="C:cytoplasm"/>
    <property type="evidence" value="ECO:0007669"/>
    <property type="project" value="UniProtKB-SubCell"/>
</dbReference>
<dbReference type="OrthoDB" id="9805935at2"/>
<dbReference type="Proteomes" id="UP000054742">
    <property type="component" value="Unassembled WGS sequence"/>
</dbReference>
<dbReference type="InterPro" id="IPR033983">
    <property type="entry name" value="Thiazole_synthase_ThiG"/>
</dbReference>
<dbReference type="InterPro" id="IPR013785">
    <property type="entry name" value="Aldolase_TIM"/>
</dbReference>
<dbReference type="AlphaFoldDB" id="A0A0W0S4A9"/>
<feature type="binding site" evidence="8">
    <location>
        <begin position="184"/>
        <end position="185"/>
    </location>
    <ligand>
        <name>1-deoxy-D-xylulose 5-phosphate</name>
        <dbReference type="ChEBI" id="CHEBI:57792"/>
    </ligand>
</feature>
<dbReference type="EMBL" id="LNXV01000033">
    <property type="protein sequence ID" value="KTC78359.1"/>
    <property type="molecule type" value="Genomic_DNA"/>
</dbReference>
<keyword evidence="8" id="KW-0963">Cytoplasm</keyword>
<dbReference type="Gene3D" id="3.20.20.70">
    <property type="entry name" value="Aldolase class I"/>
    <property type="match status" value="1"/>
</dbReference>
<evidence type="ECO:0000256" key="5">
    <source>
        <dbReference type="ARBA" id="ARBA00022977"/>
    </source>
</evidence>
<name>A0A0W0S4A9_9GAMM</name>
<dbReference type="PANTHER" id="PTHR34266:SF2">
    <property type="entry name" value="THIAZOLE SYNTHASE"/>
    <property type="match status" value="1"/>
</dbReference>
<comment type="similarity">
    <text evidence="8">Belongs to the ThiG family.</text>
</comment>
<evidence type="ECO:0000256" key="3">
    <source>
        <dbReference type="ARBA" id="ARBA00011960"/>
    </source>
</evidence>
<dbReference type="UniPathway" id="UPA00060"/>
<reference evidence="10 11" key="1">
    <citation type="submission" date="2015-11" db="EMBL/GenBank/DDBJ databases">
        <title>Genomic analysis of 38 Legionella species identifies large and diverse effector repertoires.</title>
        <authorList>
            <person name="Burstein D."/>
            <person name="Amaro F."/>
            <person name="Zusman T."/>
            <person name="Lifshitz Z."/>
            <person name="Cohen O."/>
            <person name="Gilbert J.A."/>
            <person name="Pupko T."/>
            <person name="Shuman H.A."/>
            <person name="Segal G."/>
        </authorList>
    </citation>
    <scope>NUCLEOTIDE SEQUENCE [LARGE SCALE GENOMIC DNA]</scope>
    <source>
        <strain evidence="10 11">ATCC 43878</strain>
    </source>
</reference>
<comment type="subunit">
    <text evidence="8">Homotetramer. Forms heterodimers with either ThiH or ThiS.</text>
</comment>
<dbReference type="InterPro" id="IPR008867">
    <property type="entry name" value="ThiG"/>
</dbReference>
<gene>
    <name evidence="8" type="primary">thiG</name>
    <name evidence="10" type="ORF">Lbru_2651</name>
</gene>
<evidence type="ECO:0000313" key="11">
    <source>
        <dbReference type="Proteomes" id="UP000054742"/>
    </source>
</evidence>
<dbReference type="GO" id="GO:0009229">
    <property type="term" value="P:thiamine diphosphate biosynthetic process"/>
    <property type="evidence" value="ECO:0007669"/>
    <property type="project" value="UniProtKB-UniRule"/>
</dbReference>
<accession>A0A0W0S4A9</accession>
<evidence type="ECO:0000256" key="2">
    <source>
        <dbReference type="ARBA" id="ARBA00004948"/>
    </source>
</evidence>
<organism evidence="10 11">
    <name type="scientific">Legionella brunensis</name>
    <dbReference type="NCBI Taxonomy" id="29422"/>
    <lineage>
        <taxon>Bacteria</taxon>
        <taxon>Pseudomonadati</taxon>
        <taxon>Pseudomonadota</taxon>
        <taxon>Gammaproteobacteria</taxon>
        <taxon>Legionellales</taxon>
        <taxon>Legionellaceae</taxon>
        <taxon>Legionella</taxon>
    </lineage>
</organism>
<keyword evidence="11" id="KW-1185">Reference proteome</keyword>
<dbReference type="EC" id="2.8.1.10" evidence="3 8"/>
<comment type="subcellular location">
    <subcellularLocation>
        <location evidence="8">Cytoplasm</location>
    </subcellularLocation>
</comment>
<dbReference type="HAMAP" id="MF_00443">
    <property type="entry name" value="ThiG"/>
    <property type="match status" value="1"/>
</dbReference>
<evidence type="ECO:0000256" key="4">
    <source>
        <dbReference type="ARBA" id="ARBA00022679"/>
    </source>
</evidence>
<evidence type="ECO:0000259" key="9">
    <source>
        <dbReference type="Pfam" id="PF05690"/>
    </source>
</evidence>
<keyword evidence="6 8" id="KW-0704">Schiff base</keyword>
<dbReference type="PANTHER" id="PTHR34266">
    <property type="entry name" value="THIAZOLE SYNTHASE"/>
    <property type="match status" value="1"/>
</dbReference>
<keyword evidence="4 8" id="KW-0808">Transferase</keyword>
<feature type="binding site" evidence="8">
    <location>
        <position position="157"/>
    </location>
    <ligand>
        <name>1-deoxy-D-xylulose 5-phosphate</name>
        <dbReference type="ChEBI" id="CHEBI:57792"/>
    </ligand>
</feature>
<comment type="caution">
    <text evidence="10">The sequence shown here is derived from an EMBL/GenBank/DDBJ whole genome shotgun (WGS) entry which is preliminary data.</text>
</comment>
<dbReference type="CDD" id="cd04728">
    <property type="entry name" value="ThiG"/>
    <property type="match status" value="1"/>
</dbReference>
<comment type="catalytic activity">
    <reaction evidence="7 8">
        <text>[ThiS sulfur-carrier protein]-C-terminal-Gly-aminoethanethioate + 2-iminoacetate + 1-deoxy-D-xylulose 5-phosphate = [ThiS sulfur-carrier protein]-C-terminal Gly-Gly + 2-[(2R,5Z)-2-carboxy-4-methylthiazol-5(2H)-ylidene]ethyl phosphate + 2 H2O + H(+)</text>
        <dbReference type="Rhea" id="RHEA:26297"/>
        <dbReference type="Rhea" id="RHEA-COMP:12909"/>
        <dbReference type="Rhea" id="RHEA-COMP:19908"/>
        <dbReference type="ChEBI" id="CHEBI:15377"/>
        <dbReference type="ChEBI" id="CHEBI:15378"/>
        <dbReference type="ChEBI" id="CHEBI:57792"/>
        <dbReference type="ChEBI" id="CHEBI:62899"/>
        <dbReference type="ChEBI" id="CHEBI:77846"/>
        <dbReference type="ChEBI" id="CHEBI:90778"/>
        <dbReference type="ChEBI" id="CHEBI:232372"/>
        <dbReference type="EC" id="2.8.1.10"/>
    </reaction>
</comment>
<keyword evidence="5 8" id="KW-0784">Thiamine biosynthesis</keyword>
<dbReference type="RefSeq" id="WP_058442617.1">
    <property type="nucleotide sequence ID" value="NZ_CAAAHU010000004.1"/>
</dbReference>
<feature type="binding site" evidence="8">
    <location>
        <begin position="206"/>
        <end position="207"/>
    </location>
    <ligand>
        <name>1-deoxy-D-xylulose 5-phosphate</name>
        <dbReference type="ChEBI" id="CHEBI:57792"/>
    </ligand>
</feature>
<proteinExistence type="inferred from homology"/>
<dbReference type="STRING" id="29422.Lbru_2651"/>
<evidence type="ECO:0000256" key="1">
    <source>
        <dbReference type="ARBA" id="ARBA00002834"/>
    </source>
</evidence>
<comment type="pathway">
    <text evidence="2 8">Cofactor biosynthesis; thiamine diphosphate biosynthesis.</text>
</comment>
<dbReference type="SUPFAM" id="SSF110399">
    <property type="entry name" value="ThiG-like"/>
    <property type="match status" value="1"/>
</dbReference>
<dbReference type="GO" id="GO:1990107">
    <property type="term" value="F:thiazole synthase activity"/>
    <property type="evidence" value="ECO:0007669"/>
    <property type="project" value="UniProtKB-EC"/>
</dbReference>
<evidence type="ECO:0000256" key="6">
    <source>
        <dbReference type="ARBA" id="ARBA00023270"/>
    </source>
</evidence>
<evidence type="ECO:0000313" key="10">
    <source>
        <dbReference type="EMBL" id="KTC78359.1"/>
    </source>
</evidence>
<protein>
    <recommendedName>
        <fullName evidence="3 8">Thiazole synthase</fullName>
        <ecNumber evidence="3 8">2.8.1.10</ecNumber>
    </recommendedName>
</protein>
<evidence type="ECO:0000256" key="8">
    <source>
        <dbReference type="HAMAP-Rule" id="MF_00443"/>
    </source>
</evidence>
<sequence length="262" mass="28587">MWNLAGKMLKSRLLLGTACFPTLEVMENAIRASGVEVITLSIKRQAPLGVGGETFWNAVKNLNCHLLPNTAGCRDAKNAISTAMISRELFDTSWVKLEVIGDDYNLQPDPFELIKAAKILVDEGFDVFPYCTDDLVVCQKLVDIGCNILMPWAAPIGSGKGLVNPYALETLRQRLPETTLIVDAGIGKPSHAVQVMELGFDGLLLNTAVALANFPIAMATAFRHAVIAGYDAFQAGMMSERRMAHPSTPLIDTPFWHQDNDV</sequence>